<dbReference type="PANTHER" id="PTHR42717:SF1">
    <property type="entry name" value="IMIDAZOLONEPROPIONASE AND RELATED AMIDOHYDROLASES"/>
    <property type="match status" value="1"/>
</dbReference>
<dbReference type="SUPFAM" id="SSF51556">
    <property type="entry name" value="Metallo-dependent hydrolases"/>
    <property type="match status" value="1"/>
</dbReference>
<dbReference type="PANTHER" id="PTHR42717">
    <property type="entry name" value="DIHYDROOROTASE-RELATED"/>
    <property type="match status" value="1"/>
</dbReference>
<gene>
    <name evidence="1" type="ORF">AVDCRST_MAG77-4911</name>
</gene>
<keyword evidence="1" id="KW-0378">Hydrolase</keyword>
<dbReference type="EMBL" id="CADCTC010000257">
    <property type="protein sequence ID" value="CAA9292945.1"/>
    <property type="molecule type" value="Genomic_DNA"/>
</dbReference>
<evidence type="ECO:0000313" key="1">
    <source>
        <dbReference type="EMBL" id="CAA9292945.1"/>
    </source>
</evidence>
<dbReference type="InterPro" id="IPR011059">
    <property type="entry name" value="Metal-dep_hydrolase_composite"/>
</dbReference>
<reference evidence="1" key="1">
    <citation type="submission" date="2020-02" db="EMBL/GenBank/DDBJ databases">
        <authorList>
            <person name="Meier V. D."/>
        </authorList>
    </citation>
    <scope>NUCLEOTIDE SEQUENCE</scope>
    <source>
        <strain evidence="1">AVDCRST_MAG77</strain>
    </source>
</reference>
<dbReference type="GO" id="GO:0019213">
    <property type="term" value="F:deacetylase activity"/>
    <property type="evidence" value="ECO:0007669"/>
    <property type="project" value="InterPro"/>
</dbReference>
<dbReference type="InterPro" id="IPR032466">
    <property type="entry name" value="Metal_Hydrolase"/>
</dbReference>
<dbReference type="Gene3D" id="2.30.40.10">
    <property type="entry name" value="Urease, subunit C, domain 1"/>
    <property type="match status" value="1"/>
</dbReference>
<proteinExistence type="predicted"/>
<organism evidence="1">
    <name type="scientific">uncultured Chloroflexota bacterium</name>
    <dbReference type="NCBI Taxonomy" id="166587"/>
    <lineage>
        <taxon>Bacteria</taxon>
        <taxon>Bacillati</taxon>
        <taxon>Chloroflexota</taxon>
        <taxon>environmental samples</taxon>
    </lineage>
</organism>
<sequence length="424" mass="46306">MTTVRAETTADTATYDLLLRGGHVIDPANGLDGPADVAINGKTIARVAPGIDASRASRVVDVSGLHVTPGLIDIHVHVFPHKGPGGPGWQASVIPDAHSFRAGVTTFVDAGTSGPTHFELFKSTWIDTSRTRILAFVNIARDGMGDNEQEPSQFDPQRAAETVRAYPELCVGIKTAHFWTKLPWDDVHTPWASVDAAVQAGELADVPVMVDFWPRPPERSYPDLLLKHMRPGDIHTHVFAQQFPILTEEGPARQNARVADHMWKARERGVYFDLGHGGGSFWFRNALPAIQQGFPPDSISTDLHMGSVNAAVLNTLHTASKCLAMGMPLQEVIYRSTVTPAREIRRPELGTLSEGAEADVAVLRHLDVPASYIDCGRARLDGRGRLECAMTLRAGQVVWDPSGLSMPHWQQAPERYWVVPSLQG</sequence>
<dbReference type="AlphaFoldDB" id="A0A6J4K162"/>
<dbReference type="GO" id="GO:0004151">
    <property type="term" value="F:dihydroorotase activity"/>
    <property type="evidence" value="ECO:0007669"/>
    <property type="project" value="UniProtKB-EC"/>
</dbReference>
<dbReference type="SUPFAM" id="SSF51338">
    <property type="entry name" value="Composite domain of metallo-dependent hydrolases"/>
    <property type="match status" value="1"/>
</dbReference>
<dbReference type="EC" id="3.5.2.3" evidence="1"/>
<dbReference type="Gene3D" id="3.20.20.140">
    <property type="entry name" value="Metal-dependent hydrolases"/>
    <property type="match status" value="1"/>
</dbReference>
<accession>A0A6J4K162</accession>
<name>A0A6J4K162_9CHLR</name>
<dbReference type="InterPro" id="IPR020043">
    <property type="entry name" value="Deacetylase_Atu3266-like"/>
</dbReference>
<protein>
    <submittedName>
        <fullName evidence="1">Dihydroorotase</fullName>
        <ecNumber evidence="1">3.5.2.3</ecNumber>
    </submittedName>
</protein>